<dbReference type="SMART" id="SM00986">
    <property type="entry name" value="UDG"/>
    <property type="match status" value="1"/>
</dbReference>
<accession>A0ABZ2BZY8</accession>
<dbReference type="SUPFAM" id="SSF52141">
    <property type="entry name" value="Uracil-DNA glycosylase-like"/>
    <property type="match status" value="1"/>
</dbReference>
<dbReference type="PANTHER" id="PTHR42160">
    <property type="entry name" value="URACIL-DNA GLYCOSYLASE SUPERFAMILY PROTEIN"/>
    <property type="match status" value="1"/>
</dbReference>
<dbReference type="RefSeq" id="WP_187431928.1">
    <property type="nucleotide sequence ID" value="NZ_CP143423.1"/>
</dbReference>
<gene>
    <name evidence="2" type="ORF">ROLI_037790</name>
</gene>
<dbReference type="EMBL" id="CP143423">
    <property type="protein sequence ID" value="WVX50680.1"/>
    <property type="molecule type" value="Genomic_DNA"/>
</dbReference>
<dbReference type="Pfam" id="PF03167">
    <property type="entry name" value="UDG"/>
    <property type="match status" value="1"/>
</dbReference>
<evidence type="ECO:0000259" key="1">
    <source>
        <dbReference type="SMART" id="SM00986"/>
    </source>
</evidence>
<dbReference type="InterPro" id="IPR005122">
    <property type="entry name" value="Uracil-DNA_glycosylase-like"/>
</dbReference>
<dbReference type="InterPro" id="IPR047124">
    <property type="entry name" value="HI_0220.2"/>
</dbReference>
<feature type="domain" description="Uracil-DNA glycosylase-like" evidence="1">
    <location>
        <begin position="28"/>
        <end position="185"/>
    </location>
</feature>
<protein>
    <recommendedName>
        <fullName evidence="1">Uracil-DNA glycosylase-like domain-containing protein</fullName>
    </recommendedName>
</protein>
<dbReference type="CDD" id="cd10033">
    <property type="entry name" value="UDG_like"/>
    <property type="match status" value="1"/>
</dbReference>
<evidence type="ECO:0000313" key="3">
    <source>
        <dbReference type="Proteomes" id="UP001318682"/>
    </source>
</evidence>
<proteinExistence type="predicted"/>
<sequence>MQQEFHNLKLQMQACTLCKDLPLGPNPIFQLDERAKILIVGQAPGRIAHLKNCPFDDPSGDRLRDWLGIDKSAFYYDPRIGIFPMGLCFPGTGSTGDNPPPKICATTWRKRTLQTLENVELTLVLGAYALAWHLPQLRGKTVAEAVRQSSTCGDGIFVLPHPSPRNNRWLRQNAWFETDVVPRIRERVRQNLSGLSEN</sequence>
<keyword evidence="3" id="KW-1185">Reference proteome</keyword>
<organism evidence="2 3">
    <name type="scientific">Roseobacter fucihabitans</name>
    <dbReference type="NCBI Taxonomy" id="1537242"/>
    <lineage>
        <taxon>Bacteria</taxon>
        <taxon>Pseudomonadati</taxon>
        <taxon>Pseudomonadota</taxon>
        <taxon>Alphaproteobacteria</taxon>
        <taxon>Rhodobacterales</taxon>
        <taxon>Roseobacteraceae</taxon>
        <taxon>Roseobacter</taxon>
    </lineage>
</organism>
<evidence type="ECO:0000313" key="2">
    <source>
        <dbReference type="EMBL" id="WVX50680.1"/>
    </source>
</evidence>
<dbReference type="Gene3D" id="3.40.470.10">
    <property type="entry name" value="Uracil-DNA glycosylase-like domain"/>
    <property type="match status" value="1"/>
</dbReference>
<dbReference type="Proteomes" id="UP001318682">
    <property type="component" value="Chromosome"/>
</dbReference>
<name>A0ABZ2BZY8_9RHOB</name>
<dbReference type="PANTHER" id="PTHR42160:SF1">
    <property type="entry name" value="URACIL-DNA GLYCOSYLASE SUPERFAMILY PROTEIN"/>
    <property type="match status" value="1"/>
</dbReference>
<dbReference type="SMART" id="SM00987">
    <property type="entry name" value="UreE_C"/>
    <property type="match status" value="1"/>
</dbReference>
<reference evidence="3" key="1">
    <citation type="submission" date="2024-01" db="EMBL/GenBank/DDBJ databases">
        <title>Roseobacter fucihabitans sp. nov., isolated from the brown alga Fucus spiralis.</title>
        <authorList>
            <person name="Hahnke S."/>
            <person name="Berger M."/>
            <person name="Schlingloff A."/>
            <person name="Athale I."/>
            <person name="Neumann-Schaal M."/>
            <person name="Adenaya A."/>
            <person name="Poehlein A."/>
            <person name="Daniel R."/>
            <person name="Pertersen J."/>
            <person name="Brinkhoff T."/>
        </authorList>
    </citation>
    <scope>NUCLEOTIDE SEQUENCE [LARGE SCALE GENOMIC DNA]</scope>
    <source>
        <strain evidence="3">B14</strain>
    </source>
</reference>
<dbReference type="InterPro" id="IPR036895">
    <property type="entry name" value="Uracil-DNA_glycosylase-like_sf"/>
</dbReference>